<protein>
    <submittedName>
        <fullName evidence="2">Uncharacterized protein</fullName>
    </submittedName>
</protein>
<organism evidence="2">
    <name type="scientific">Vibrio sp. HB236076</name>
    <dbReference type="NCBI Taxonomy" id="3232307"/>
    <lineage>
        <taxon>Bacteria</taxon>
        <taxon>Pseudomonadati</taxon>
        <taxon>Pseudomonadota</taxon>
        <taxon>Gammaproteobacteria</taxon>
        <taxon>Vibrionales</taxon>
        <taxon>Vibrionaceae</taxon>
        <taxon>Vibrio</taxon>
    </lineage>
</organism>
<proteinExistence type="predicted"/>
<gene>
    <name evidence="2" type="ORF">AB0763_06665</name>
</gene>
<dbReference type="RefSeq" id="WP_306099968.1">
    <property type="nucleotide sequence ID" value="NZ_CP162601.1"/>
</dbReference>
<evidence type="ECO:0000313" key="2">
    <source>
        <dbReference type="EMBL" id="XDK23924.1"/>
    </source>
</evidence>
<dbReference type="AlphaFoldDB" id="A0AB39HAP0"/>
<sequence length="89" mass="10028">MVSFILKGLLNFIIRALMKEAASELNKALKTEEQVSKLESKIEATRKKVAEKTDKAAQVQNLVNKLKTATESVNLNEIREQKVNQEEGK</sequence>
<accession>A0AB39HAP0</accession>
<feature type="coiled-coil region" evidence="1">
    <location>
        <begin position="21"/>
        <end position="69"/>
    </location>
</feature>
<reference evidence="2" key="1">
    <citation type="submission" date="2024-07" db="EMBL/GenBank/DDBJ databases">
        <title>Genome Analysis of a Potential Novel Vibrio Species Secreting pH- and Thermo-stable Alginate Lyase and its Application in Producing Alginate Oligosaccharides.</title>
        <authorList>
            <person name="Huang H."/>
            <person name="Bao K."/>
        </authorList>
    </citation>
    <scope>NUCLEOTIDE SEQUENCE</scope>
    <source>
        <strain evidence="2">HB236076</strain>
    </source>
</reference>
<name>A0AB39HAP0_9VIBR</name>
<dbReference type="EMBL" id="CP162601">
    <property type="protein sequence ID" value="XDK23924.1"/>
    <property type="molecule type" value="Genomic_DNA"/>
</dbReference>
<dbReference type="KEGG" id="vih:AB0763_06665"/>
<evidence type="ECO:0000256" key="1">
    <source>
        <dbReference type="SAM" id="Coils"/>
    </source>
</evidence>
<keyword evidence="1" id="KW-0175">Coiled coil</keyword>